<accession>A0ABQ9D3E4</accession>
<comment type="caution">
    <text evidence="2">The sequence shown here is derived from an EMBL/GenBank/DDBJ whole genome shotgun (WGS) entry which is preliminary data.</text>
</comment>
<keyword evidence="3" id="KW-1185">Reference proteome</keyword>
<evidence type="ECO:0000313" key="2">
    <source>
        <dbReference type="EMBL" id="KAJ7412858.1"/>
    </source>
</evidence>
<evidence type="ECO:0000256" key="1">
    <source>
        <dbReference type="SAM" id="MobiDB-lite"/>
    </source>
</evidence>
<dbReference type="Proteomes" id="UP001145742">
    <property type="component" value="Unassembled WGS sequence"/>
</dbReference>
<proteinExistence type="predicted"/>
<feature type="region of interest" description="Disordered" evidence="1">
    <location>
        <begin position="26"/>
        <end position="77"/>
    </location>
</feature>
<evidence type="ECO:0000313" key="3">
    <source>
        <dbReference type="Proteomes" id="UP001145742"/>
    </source>
</evidence>
<name>A0ABQ9D3E4_9PASS</name>
<sequence length="92" mass="9764">MDARARAKRYEKLDFLGEGQVRLPQCKAEQSRTIPSLSDAVPDAPQDTAGPPSCQGTSDSYSPCHPPGPPGPPRVAPSQVQKLHMVGDCPAL</sequence>
<gene>
    <name evidence="2" type="ORF">WISP_94234</name>
</gene>
<feature type="compositionally biased region" description="Pro residues" evidence="1">
    <location>
        <begin position="64"/>
        <end position="75"/>
    </location>
</feature>
<reference evidence="2" key="1">
    <citation type="submission" date="2019-10" db="EMBL/GenBank/DDBJ databases">
        <authorList>
            <person name="Soares A.E.R."/>
            <person name="Aleixo A."/>
            <person name="Schneider P."/>
            <person name="Miyaki C.Y."/>
            <person name="Schneider M.P."/>
            <person name="Mello C."/>
            <person name="Vasconcelos A.T.R."/>
        </authorList>
    </citation>
    <scope>NUCLEOTIDE SEQUENCE</scope>
    <source>
        <tissue evidence="2">Muscle</tissue>
    </source>
</reference>
<organism evidence="2 3">
    <name type="scientific">Willisornis vidua</name>
    <name type="common">Xingu scale-backed antbird</name>
    <dbReference type="NCBI Taxonomy" id="1566151"/>
    <lineage>
        <taxon>Eukaryota</taxon>
        <taxon>Metazoa</taxon>
        <taxon>Chordata</taxon>
        <taxon>Craniata</taxon>
        <taxon>Vertebrata</taxon>
        <taxon>Euteleostomi</taxon>
        <taxon>Archelosauria</taxon>
        <taxon>Archosauria</taxon>
        <taxon>Dinosauria</taxon>
        <taxon>Saurischia</taxon>
        <taxon>Theropoda</taxon>
        <taxon>Coelurosauria</taxon>
        <taxon>Aves</taxon>
        <taxon>Neognathae</taxon>
        <taxon>Neoaves</taxon>
        <taxon>Telluraves</taxon>
        <taxon>Australaves</taxon>
        <taxon>Passeriformes</taxon>
        <taxon>Thamnophilidae</taxon>
        <taxon>Willisornis</taxon>
    </lineage>
</organism>
<dbReference type="EMBL" id="WHWB01034195">
    <property type="protein sequence ID" value="KAJ7412858.1"/>
    <property type="molecule type" value="Genomic_DNA"/>
</dbReference>
<protein>
    <submittedName>
        <fullName evidence="2">Uncharacterized protein</fullName>
    </submittedName>
</protein>